<dbReference type="STRING" id="93220.A6P55_00120"/>
<dbReference type="AlphaFoldDB" id="A0A378YDE9"/>
<reference evidence="4 5" key="1">
    <citation type="submission" date="2018-06" db="EMBL/GenBank/DDBJ databases">
        <authorList>
            <consortium name="Pathogen Informatics"/>
            <person name="Doyle S."/>
        </authorList>
    </citation>
    <scope>NUCLEOTIDE SEQUENCE [LARGE SCALE GENOMIC DNA]</scope>
    <source>
        <strain evidence="4 5">NCTC13160</strain>
    </source>
</reference>
<dbReference type="EMBL" id="UGSG01000001">
    <property type="protein sequence ID" value="SUA75232.1"/>
    <property type="molecule type" value="Genomic_DNA"/>
</dbReference>
<dbReference type="Pfam" id="PF00107">
    <property type="entry name" value="ADH_zinc_N"/>
    <property type="match status" value="1"/>
</dbReference>
<proteinExistence type="predicted"/>
<dbReference type="GO" id="GO:0005829">
    <property type="term" value="C:cytosol"/>
    <property type="evidence" value="ECO:0007669"/>
    <property type="project" value="TreeGrafter"/>
</dbReference>
<dbReference type="PANTHER" id="PTHR48106">
    <property type="entry name" value="QUINONE OXIDOREDUCTASE PIG3-RELATED"/>
    <property type="match status" value="1"/>
</dbReference>
<name>A0A378YDE9_9BURK</name>
<dbReference type="InterPro" id="IPR036291">
    <property type="entry name" value="NAD(P)-bd_dom_sf"/>
</dbReference>
<dbReference type="InterPro" id="IPR002364">
    <property type="entry name" value="Quin_OxRdtase/zeta-crystal_CS"/>
</dbReference>
<dbReference type="GO" id="GO:0070402">
    <property type="term" value="F:NADPH binding"/>
    <property type="evidence" value="ECO:0007669"/>
    <property type="project" value="TreeGrafter"/>
</dbReference>
<dbReference type="InterPro" id="IPR013154">
    <property type="entry name" value="ADH-like_N"/>
</dbReference>
<dbReference type="GO" id="GO:0035925">
    <property type="term" value="F:mRNA 3'-UTR AU-rich region binding"/>
    <property type="evidence" value="ECO:0007669"/>
    <property type="project" value="TreeGrafter"/>
</dbReference>
<dbReference type="OrthoDB" id="9805883at2"/>
<dbReference type="InterPro" id="IPR047618">
    <property type="entry name" value="QOR-like"/>
</dbReference>
<evidence type="ECO:0000313" key="4">
    <source>
        <dbReference type="EMBL" id="SUA75232.1"/>
    </source>
</evidence>
<dbReference type="EC" id="1.6.5.5" evidence="4"/>
<feature type="domain" description="Enoyl reductase (ER)" evidence="3">
    <location>
        <begin position="24"/>
        <end position="335"/>
    </location>
</feature>
<dbReference type="CDD" id="cd05286">
    <property type="entry name" value="QOR2"/>
    <property type="match status" value="1"/>
</dbReference>
<dbReference type="InterPro" id="IPR013149">
    <property type="entry name" value="ADH-like_C"/>
</dbReference>
<dbReference type="GO" id="GO:0003960">
    <property type="term" value="F:quinone reductase (NADPH) activity"/>
    <property type="evidence" value="ECO:0007669"/>
    <property type="project" value="UniProtKB-EC"/>
</dbReference>
<dbReference type="GO" id="GO:0008270">
    <property type="term" value="F:zinc ion binding"/>
    <property type="evidence" value="ECO:0007669"/>
    <property type="project" value="InterPro"/>
</dbReference>
<dbReference type="PROSITE" id="PS01162">
    <property type="entry name" value="QOR_ZETA_CRYSTAL"/>
    <property type="match status" value="1"/>
</dbReference>
<evidence type="ECO:0000256" key="1">
    <source>
        <dbReference type="ARBA" id="ARBA00022857"/>
    </source>
</evidence>
<dbReference type="InterPro" id="IPR020843">
    <property type="entry name" value="ER"/>
</dbReference>
<accession>A0A378YDE9</accession>
<gene>
    <name evidence="4" type="primary">qorA_1</name>
    <name evidence="4" type="ORF">NCTC13160_00729</name>
</gene>
<keyword evidence="1" id="KW-0521">NADP</keyword>
<dbReference type="RefSeq" id="WP_048806369.1">
    <property type="nucleotide sequence ID" value="NZ_CP009553.3"/>
</dbReference>
<dbReference type="SUPFAM" id="SSF50129">
    <property type="entry name" value="GroES-like"/>
    <property type="match status" value="1"/>
</dbReference>
<dbReference type="Gene3D" id="3.40.50.720">
    <property type="entry name" value="NAD(P)-binding Rossmann-like Domain"/>
    <property type="match status" value="1"/>
</dbReference>
<evidence type="ECO:0000259" key="3">
    <source>
        <dbReference type="SMART" id="SM00829"/>
    </source>
</evidence>
<keyword evidence="2 4" id="KW-0560">Oxidoreductase</keyword>
<dbReference type="Gene3D" id="3.90.180.10">
    <property type="entry name" value="Medium-chain alcohol dehydrogenases, catalytic domain"/>
    <property type="match status" value="1"/>
</dbReference>
<protein>
    <submittedName>
        <fullName evidence="4">Quinone oxidoreductase 1</fullName>
        <ecNumber evidence="4">1.6.5.5</ecNumber>
    </submittedName>
</protein>
<evidence type="ECO:0000313" key="5">
    <source>
        <dbReference type="Proteomes" id="UP000254573"/>
    </source>
</evidence>
<dbReference type="Proteomes" id="UP000254573">
    <property type="component" value="Unassembled WGS sequence"/>
</dbReference>
<dbReference type="KEGG" id="ppnm:LV28_03710"/>
<dbReference type="SUPFAM" id="SSF51735">
    <property type="entry name" value="NAD(P)-binding Rossmann-fold domains"/>
    <property type="match status" value="1"/>
</dbReference>
<dbReference type="PANTHER" id="PTHR48106:SF13">
    <property type="entry name" value="QUINONE OXIDOREDUCTASE-RELATED"/>
    <property type="match status" value="1"/>
</dbReference>
<sequence>MTHLESFPDTSAVSVSQIVIGQYGDASALTAVKGTLPAPAAGEIRVRHTAIGVNYVDVYHRTGLYRLPSLPAVLGVEAAGVVEALGPGVDSVRPGQRIAYAGPPTGGYASARNLPADRAIALPDNISDDAVASLLLRGITTHMLFTYVYPLKAGDTVLVHAAAGGLGLVLVQWAKALGARVIGTVSSPAKAALAMEHGLDHAINYRETDFVTEVMRLTDGRGVDYAVDGIGGQTLVDTLGCVRAYGMVANVGQVAGDPGPLDLSLLGPTRSVALSRPGVFRFMTDGARYREGALATIRQLQAGLRPTIGDILPLSEAAQAHRRLEAGQTAGAVLLRP</sequence>
<dbReference type="Pfam" id="PF08240">
    <property type="entry name" value="ADH_N"/>
    <property type="match status" value="1"/>
</dbReference>
<organism evidence="4 5">
    <name type="scientific">Pandoraea pnomenusa</name>
    <dbReference type="NCBI Taxonomy" id="93220"/>
    <lineage>
        <taxon>Bacteria</taxon>
        <taxon>Pseudomonadati</taxon>
        <taxon>Pseudomonadota</taxon>
        <taxon>Betaproteobacteria</taxon>
        <taxon>Burkholderiales</taxon>
        <taxon>Burkholderiaceae</taxon>
        <taxon>Pandoraea</taxon>
    </lineage>
</organism>
<dbReference type="InterPro" id="IPR011032">
    <property type="entry name" value="GroES-like_sf"/>
</dbReference>
<dbReference type="SMART" id="SM00829">
    <property type="entry name" value="PKS_ER"/>
    <property type="match status" value="1"/>
</dbReference>
<evidence type="ECO:0000256" key="2">
    <source>
        <dbReference type="ARBA" id="ARBA00023002"/>
    </source>
</evidence>